<dbReference type="GO" id="GO:0004622">
    <property type="term" value="F:phosphatidylcholine lysophospholipase activity"/>
    <property type="evidence" value="ECO:0007669"/>
    <property type="project" value="TreeGrafter"/>
</dbReference>
<dbReference type="Pfam" id="PF13472">
    <property type="entry name" value="Lipase_GDSL_2"/>
    <property type="match status" value="1"/>
</dbReference>
<name>A0A1X2A5Z5_9MYCO</name>
<feature type="domain" description="SGNH hydrolase-type esterase" evidence="1">
    <location>
        <begin position="12"/>
        <end position="185"/>
    </location>
</feature>
<dbReference type="InterPro" id="IPR036514">
    <property type="entry name" value="SGNH_hydro_sf"/>
</dbReference>
<evidence type="ECO:0000313" key="2">
    <source>
        <dbReference type="EMBL" id="ORW41568.1"/>
    </source>
</evidence>
<evidence type="ECO:0000313" key="3">
    <source>
        <dbReference type="Proteomes" id="UP000193285"/>
    </source>
</evidence>
<reference evidence="2 3" key="1">
    <citation type="journal article" date="2015" name="Emerg. Microbes Infect.">
        <title>Characterization of 17 strains belonging to the Mycobacterium simiae complex and description of Mycobacterium paraense sp. nov.</title>
        <authorList>
            <person name="Fusco da Costa A.R."/>
            <person name="Fedrizzi T."/>
            <person name="Lopes M.L."/>
            <person name="Pecorari M."/>
            <person name="Oliveira da Costa W.L."/>
            <person name="Giacobazzi E."/>
            <person name="da Costa Bahia J.R."/>
            <person name="De Sanctis V."/>
            <person name="Batista Lima K.V."/>
            <person name="Bertorelli R."/>
            <person name="Grottola A."/>
            <person name="Fabio A."/>
            <person name="Mariottini A."/>
            <person name="Ferretti P."/>
            <person name="Di Leva F."/>
            <person name="Fregni Serpini G."/>
            <person name="Tagliazucchi S."/>
            <person name="Rumpianesi F."/>
            <person name="Jousson O."/>
            <person name="Segata N."/>
            <person name="Tortoli E."/>
        </authorList>
    </citation>
    <scope>NUCLEOTIDE SEQUENCE [LARGE SCALE GENOMIC DNA]</scope>
    <source>
        <strain evidence="2 3">IEC33</strain>
    </source>
</reference>
<dbReference type="Gene3D" id="3.40.50.1110">
    <property type="entry name" value="SGNH hydrolase"/>
    <property type="match status" value="1"/>
</dbReference>
<dbReference type="STRING" id="767916.AWB91_11005"/>
<sequence length="247" mass="27905">MTHPTEPETVACLGSSTTASRGTYKWIDELKKRRHNNRFRFVNLGVGGDLSCNAVRRLDRVIALRPSRVIVLIGANDIMASVFPNFARFVRIVKRVSEEPSPTRFAENLAVIVHRLEREANARVALSSLAPVGEEPRSGHPVQARLNELFGTYNGIIREAAAVGSTDYIAFNEAFQEELARTSTTKPFTRFSFASLYRDYLWREMVMRQGFDEISRRNGWQLHIDGIHLNTAGGRILTDTVQHFLDS</sequence>
<dbReference type="Proteomes" id="UP000193285">
    <property type="component" value="Unassembled WGS sequence"/>
</dbReference>
<proteinExistence type="predicted"/>
<dbReference type="InterPro" id="IPR013830">
    <property type="entry name" value="SGNH_hydro"/>
</dbReference>
<dbReference type="PANTHER" id="PTHR30383">
    <property type="entry name" value="THIOESTERASE 1/PROTEASE 1/LYSOPHOSPHOLIPASE L1"/>
    <property type="match status" value="1"/>
</dbReference>
<dbReference type="RefSeq" id="WP_172405558.1">
    <property type="nucleotide sequence ID" value="NZ_LQPN01000063.1"/>
</dbReference>
<dbReference type="PANTHER" id="PTHR30383:SF5">
    <property type="entry name" value="SGNH HYDROLASE-TYPE ESTERASE DOMAIN-CONTAINING PROTEIN"/>
    <property type="match status" value="1"/>
</dbReference>
<dbReference type="AlphaFoldDB" id="A0A1X2A5Z5"/>
<evidence type="ECO:0000259" key="1">
    <source>
        <dbReference type="Pfam" id="PF13472"/>
    </source>
</evidence>
<organism evidence="2 3">
    <name type="scientific">Mycobacterium paraense</name>
    <dbReference type="NCBI Taxonomy" id="767916"/>
    <lineage>
        <taxon>Bacteria</taxon>
        <taxon>Bacillati</taxon>
        <taxon>Actinomycetota</taxon>
        <taxon>Actinomycetes</taxon>
        <taxon>Mycobacteriales</taxon>
        <taxon>Mycobacteriaceae</taxon>
        <taxon>Mycobacterium</taxon>
        <taxon>Mycobacterium simiae complex</taxon>
    </lineage>
</organism>
<dbReference type="InterPro" id="IPR051532">
    <property type="entry name" value="Ester_Hydrolysis_Enzymes"/>
</dbReference>
<gene>
    <name evidence="2" type="ORF">AWB90_19865</name>
</gene>
<accession>A0A1X2A5Z5</accession>
<dbReference type="SUPFAM" id="SSF52266">
    <property type="entry name" value="SGNH hydrolase"/>
    <property type="match status" value="1"/>
</dbReference>
<protein>
    <recommendedName>
        <fullName evidence="1">SGNH hydrolase-type esterase domain-containing protein</fullName>
    </recommendedName>
</protein>
<dbReference type="EMBL" id="LQPN01000063">
    <property type="protein sequence ID" value="ORW41568.1"/>
    <property type="molecule type" value="Genomic_DNA"/>
</dbReference>
<comment type="caution">
    <text evidence="2">The sequence shown here is derived from an EMBL/GenBank/DDBJ whole genome shotgun (WGS) entry which is preliminary data.</text>
</comment>